<organism evidence="2">
    <name type="scientific">viral metagenome</name>
    <dbReference type="NCBI Taxonomy" id="1070528"/>
    <lineage>
        <taxon>unclassified sequences</taxon>
        <taxon>metagenomes</taxon>
        <taxon>organismal metagenomes</taxon>
    </lineage>
</organism>
<protein>
    <submittedName>
        <fullName evidence="2">Uncharacterized protein</fullName>
    </submittedName>
</protein>
<dbReference type="EMBL" id="MN739436">
    <property type="protein sequence ID" value="QHT04685.1"/>
    <property type="molecule type" value="Genomic_DNA"/>
</dbReference>
<accession>A0A6C0CMF8</accession>
<feature type="transmembrane region" description="Helical" evidence="1">
    <location>
        <begin position="12"/>
        <end position="33"/>
    </location>
</feature>
<sequence>MDISKHLEDAGKVAMCFALTGTTIAGLWAFTWCSVLHKYKFFSDIINKIILGNDKPKQRCERRRRVTI</sequence>
<keyword evidence="1" id="KW-0812">Transmembrane</keyword>
<keyword evidence="1" id="KW-0472">Membrane</keyword>
<dbReference type="AlphaFoldDB" id="A0A6C0CMF8"/>
<proteinExistence type="predicted"/>
<name>A0A6C0CMF8_9ZZZZ</name>
<evidence type="ECO:0000256" key="1">
    <source>
        <dbReference type="SAM" id="Phobius"/>
    </source>
</evidence>
<evidence type="ECO:0000313" key="2">
    <source>
        <dbReference type="EMBL" id="QHT04685.1"/>
    </source>
</evidence>
<keyword evidence="1" id="KW-1133">Transmembrane helix</keyword>
<reference evidence="2" key="1">
    <citation type="journal article" date="2020" name="Nature">
        <title>Giant virus diversity and host interactions through global metagenomics.</title>
        <authorList>
            <person name="Schulz F."/>
            <person name="Roux S."/>
            <person name="Paez-Espino D."/>
            <person name="Jungbluth S."/>
            <person name="Walsh D.A."/>
            <person name="Denef V.J."/>
            <person name="McMahon K.D."/>
            <person name="Konstantinidis K.T."/>
            <person name="Eloe-Fadrosh E.A."/>
            <person name="Kyrpides N.C."/>
            <person name="Woyke T."/>
        </authorList>
    </citation>
    <scope>NUCLEOTIDE SEQUENCE</scope>
    <source>
        <strain evidence="2">GVMAG-M-3300021343-4</strain>
    </source>
</reference>